<dbReference type="PATRIC" id="fig|1612624.7.peg.2850"/>
<protein>
    <submittedName>
        <fullName evidence="2">Membrane protein</fullName>
    </submittedName>
</protein>
<evidence type="ECO:0000256" key="1">
    <source>
        <dbReference type="SAM" id="MobiDB-lite"/>
    </source>
</evidence>
<sequence length="189" mass="20620">MLKLVFTGVWICAVSLGSVYFSIQHASAPVETDAEQQRRASQEYVSGELITVPVITDGAVQGYFLTKLSFSVDKAKARALDVPLKQSVTNALYDILVGQKLINVADTSNFDLANFKTAVKDGLNKQLRGEVIFEVLVEQLEYLSKADVARIANAANEKQRRPVPIVDKNGQTAHDQLPESEKRAAAAGQ</sequence>
<feature type="region of interest" description="Disordered" evidence="1">
    <location>
        <begin position="161"/>
        <end position="189"/>
    </location>
</feature>
<feature type="compositionally biased region" description="Basic and acidic residues" evidence="1">
    <location>
        <begin position="176"/>
        <end position="189"/>
    </location>
</feature>
<dbReference type="EMBL" id="LGLV01000018">
    <property type="protein sequence ID" value="OBZ92759.1"/>
    <property type="molecule type" value="Genomic_DNA"/>
</dbReference>
<dbReference type="Proteomes" id="UP000093111">
    <property type="component" value="Unassembled WGS sequence"/>
</dbReference>
<dbReference type="OrthoDB" id="7847400at2"/>
<organism evidence="2 3">
    <name type="scientific">Pararhizobium polonicum</name>
    <dbReference type="NCBI Taxonomy" id="1612624"/>
    <lineage>
        <taxon>Bacteria</taxon>
        <taxon>Pseudomonadati</taxon>
        <taxon>Pseudomonadota</taxon>
        <taxon>Alphaproteobacteria</taxon>
        <taxon>Hyphomicrobiales</taxon>
        <taxon>Rhizobiaceae</taxon>
        <taxon>Rhizobium/Agrobacterium group</taxon>
        <taxon>Pararhizobium</taxon>
    </lineage>
</organism>
<comment type="caution">
    <text evidence="2">The sequence shown here is derived from an EMBL/GenBank/DDBJ whole genome shotgun (WGS) entry which is preliminary data.</text>
</comment>
<accession>A0A1C7NUV8</accession>
<name>A0A1C7NUV8_9HYPH</name>
<dbReference type="STRING" id="1612624.ADU59_25675"/>
<dbReference type="AlphaFoldDB" id="A0A1C7NUV8"/>
<proteinExistence type="predicted"/>
<gene>
    <name evidence="2" type="ORF">ADU59_25675</name>
</gene>
<reference evidence="2 3" key="1">
    <citation type="journal article" date="2016" name="Syst. Appl. Microbiol.">
        <title>Pararhizobium polonicum sp. nov. isolated from tumors on stone fruit rootstocks.</title>
        <authorList>
            <person name="Pulawska J."/>
            <person name="Kuzmanovic N."/>
            <person name="Willems A."/>
            <person name="Pothier J.F."/>
        </authorList>
    </citation>
    <scope>NUCLEOTIDE SEQUENCE [LARGE SCALE GENOMIC DNA]</scope>
    <source>
        <strain evidence="2 3">F5.1</strain>
    </source>
</reference>
<evidence type="ECO:0000313" key="3">
    <source>
        <dbReference type="Proteomes" id="UP000093111"/>
    </source>
</evidence>
<evidence type="ECO:0000313" key="2">
    <source>
        <dbReference type="EMBL" id="OBZ92759.1"/>
    </source>
</evidence>
<dbReference type="RefSeq" id="WP_068957972.1">
    <property type="nucleotide sequence ID" value="NZ_LGLV01000018.1"/>
</dbReference>
<keyword evidence="3" id="KW-1185">Reference proteome</keyword>